<dbReference type="Gene3D" id="3.40.1690.10">
    <property type="entry name" value="secretion proteins EscU"/>
    <property type="match status" value="1"/>
</dbReference>
<comment type="subcellular location">
    <subcellularLocation>
        <location evidence="1">Cell membrane</location>
        <topology evidence="1">Multi-pass membrane protein</topology>
    </subcellularLocation>
</comment>
<evidence type="ECO:0000256" key="13">
    <source>
        <dbReference type="RuleBase" id="RU364091"/>
    </source>
</evidence>
<evidence type="ECO:0000256" key="7">
    <source>
        <dbReference type="ARBA" id="ARBA00022795"/>
    </source>
</evidence>
<dbReference type="Gene3D" id="6.10.250.2080">
    <property type="match status" value="1"/>
</dbReference>
<dbReference type="InterPro" id="IPR006135">
    <property type="entry name" value="T3SS_substrate_exporter"/>
</dbReference>
<comment type="function">
    <text evidence="12 13">Required for formation of the rod structure in the basal body of the flagellar apparatus. Together with FliI and FliH, may constitute the export apparatus of flagellin.</text>
</comment>
<evidence type="ECO:0000256" key="8">
    <source>
        <dbReference type="ARBA" id="ARBA00022927"/>
    </source>
</evidence>
<feature type="compositionally biased region" description="Basic and acidic residues" evidence="14">
    <location>
        <begin position="8"/>
        <end position="29"/>
    </location>
</feature>
<comment type="caution">
    <text evidence="15">The sequence shown here is derived from an EMBL/GenBank/DDBJ whole genome shotgun (WGS) entry which is preliminary data.</text>
</comment>
<keyword evidence="15" id="KW-0969">Cilium</keyword>
<keyword evidence="15" id="KW-0282">Flagellum</keyword>
<dbReference type="PANTHER" id="PTHR30531:SF12">
    <property type="entry name" value="FLAGELLAR BIOSYNTHETIC PROTEIN FLHB"/>
    <property type="match status" value="1"/>
</dbReference>
<evidence type="ECO:0000256" key="11">
    <source>
        <dbReference type="ARBA" id="ARBA00023225"/>
    </source>
</evidence>
<evidence type="ECO:0000256" key="9">
    <source>
        <dbReference type="ARBA" id="ARBA00022989"/>
    </source>
</evidence>
<comment type="similarity">
    <text evidence="2 13">Belongs to the type III secretion exporter family.</text>
</comment>
<evidence type="ECO:0000313" key="15">
    <source>
        <dbReference type="EMBL" id="MFC4727314.1"/>
    </source>
</evidence>
<feature type="transmembrane region" description="Helical" evidence="13">
    <location>
        <begin position="35"/>
        <end position="57"/>
    </location>
</feature>
<accession>A0ABV9NIL2</accession>
<feature type="transmembrane region" description="Helical" evidence="13">
    <location>
        <begin position="190"/>
        <end position="216"/>
    </location>
</feature>
<sequence length="378" mass="40847">MAQEGEDGQEKTEQPTEKRLRDAREKGQVPRSRELATALIFLAAAGGLALLGTRLSIGALGWMRGALTPDVARMGDLRRLPAHFGELLGGLLWQALPLMLLCILAAVVAPIALSGLRFSQKALMPDFKRLSPLAGLKRIYGREGAVELLKALLRVILIGTAASLVLWGAYAQLLGLVNQPLETAAGEGLGLTVILLLAMTLATALLAGADVPYQLWSHKEKLKMSRQELRDEMKESEGSPEVKGRVRRLQQEISQRRMMEAVPGADVVVVNPTHYAVALKYDAKAMGAPRVVARGVDEIAAAIRTVAIGNRVPIVEAPPLARALYRDVRLGQEIPAPLYAAVAQVLSYLYQLKAWKPGQGVPHPTLPKVELPEGYGEV</sequence>
<keyword evidence="16" id="KW-1185">Reference proteome</keyword>
<dbReference type="PANTHER" id="PTHR30531">
    <property type="entry name" value="FLAGELLAR BIOSYNTHETIC PROTEIN FLHB"/>
    <property type="match status" value="1"/>
</dbReference>
<organism evidence="15 16">
    <name type="scientific">Coralloluteibacterium thermophilum</name>
    <dbReference type="NCBI Taxonomy" id="2707049"/>
    <lineage>
        <taxon>Bacteria</taxon>
        <taxon>Pseudomonadati</taxon>
        <taxon>Pseudomonadota</taxon>
        <taxon>Gammaproteobacteria</taxon>
        <taxon>Lysobacterales</taxon>
        <taxon>Lysobacteraceae</taxon>
        <taxon>Coralloluteibacterium</taxon>
    </lineage>
</organism>
<dbReference type="RefSeq" id="WP_377003335.1">
    <property type="nucleotide sequence ID" value="NZ_JBHSGG010000007.1"/>
</dbReference>
<keyword evidence="11 13" id="KW-1006">Bacterial flagellum protein export</keyword>
<evidence type="ECO:0000256" key="5">
    <source>
        <dbReference type="ARBA" id="ARBA00022475"/>
    </source>
</evidence>
<evidence type="ECO:0000256" key="1">
    <source>
        <dbReference type="ARBA" id="ARBA00004651"/>
    </source>
</evidence>
<dbReference type="Proteomes" id="UP001595892">
    <property type="component" value="Unassembled WGS sequence"/>
</dbReference>
<keyword evidence="7 13" id="KW-1005">Bacterial flagellum biogenesis</keyword>
<feature type="transmembrane region" description="Helical" evidence="13">
    <location>
        <begin position="91"/>
        <end position="113"/>
    </location>
</feature>
<protein>
    <recommendedName>
        <fullName evidence="3 13">Flagellar biosynthetic protein FlhB</fullName>
    </recommendedName>
</protein>
<evidence type="ECO:0000256" key="2">
    <source>
        <dbReference type="ARBA" id="ARBA00010690"/>
    </source>
</evidence>
<evidence type="ECO:0000313" key="16">
    <source>
        <dbReference type="Proteomes" id="UP001595892"/>
    </source>
</evidence>
<dbReference type="InterPro" id="IPR006136">
    <property type="entry name" value="FlhB"/>
</dbReference>
<evidence type="ECO:0000256" key="6">
    <source>
        <dbReference type="ARBA" id="ARBA00022692"/>
    </source>
</evidence>
<dbReference type="SUPFAM" id="SSF160544">
    <property type="entry name" value="EscU C-terminal domain-like"/>
    <property type="match status" value="1"/>
</dbReference>
<dbReference type="Pfam" id="PF01312">
    <property type="entry name" value="Bac_export_2"/>
    <property type="match status" value="1"/>
</dbReference>
<keyword evidence="5 13" id="KW-1003">Cell membrane</keyword>
<evidence type="ECO:0000256" key="3">
    <source>
        <dbReference type="ARBA" id="ARBA00021622"/>
    </source>
</evidence>
<keyword evidence="9 13" id="KW-1133">Transmembrane helix</keyword>
<keyword evidence="4 13" id="KW-0813">Transport</keyword>
<name>A0ABV9NIL2_9GAMM</name>
<dbReference type="NCBIfam" id="TIGR00328">
    <property type="entry name" value="flhB"/>
    <property type="match status" value="1"/>
</dbReference>
<evidence type="ECO:0000256" key="10">
    <source>
        <dbReference type="ARBA" id="ARBA00023136"/>
    </source>
</evidence>
<reference evidence="16" key="1">
    <citation type="journal article" date="2019" name="Int. J. Syst. Evol. Microbiol.">
        <title>The Global Catalogue of Microorganisms (GCM) 10K type strain sequencing project: providing services to taxonomists for standard genome sequencing and annotation.</title>
        <authorList>
            <consortium name="The Broad Institute Genomics Platform"/>
            <consortium name="The Broad Institute Genome Sequencing Center for Infectious Disease"/>
            <person name="Wu L."/>
            <person name="Ma J."/>
        </authorList>
    </citation>
    <scope>NUCLEOTIDE SEQUENCE [LARGE SCALE GENOMIC DNA]</scope>
    <source>
        <strain evidence="16">CGMCC 1.13574</strain>
    </source>
</reference>
<dbReference type="EMBL" id="JBHSGG010000007">
    <property type="protein sequence ID" value="MFC4727314.1"/>
    <property type="molecule type" value="Genomic_DNA"/>
</dbReference>
<dbReference type="PRINTS" id="PR00950">
    <property type="entry name" value="TYPE3IMSPROT"/>
</dbReference>
<feature type="region of interest" description="Disordered" evidence="14">
    <location>
        <begin position="1"/>
        <end position="29"/>
    </location>
</feature>
<feature type="transmembrane region" description="Helical" evidence="13">
    <location>
        <begin position="151"/>
        <end position="170"/>
    </location>
</feature>
<keyword evidence="8 13" id="KW-0653">Protein transport</keyword>
<evidence type="ECO:0000256" key="14">
    <source>
        <dbReference type="SAM" id="MobiDB-lite"/>
    </source>
</evidence>
<keyword evidence="15" id="KW-0966">Cell projection</keyword>
<proteinExistence type="inferred from homology"/>
<evidence type="ECO:0000256" key="4">
    <source>
        <dbReference type="ARBA" id="ARBA00022448"/>
    </source>
</evidence>
<keyword evidence="10 13" id="KW-0472">Membrane</keyword>
<dbReference type="InterPro" id="IPR029025">
    <property type="entry name" value="T3SS_substrate_exporter_C"/>
</dbReference>
<evidence type="ECO:0000256" key="12">
    <source>
        <dbReference type="ARBA" id="ARBA00025078"/>
    </source>
</evidence>
<keyword evidence="6 13" id="KW-0812">Transmembrane</keyword>
<gene>
    <name evidence="13 15" type="primary">flhB</name>
    <name evidence="15" type="ORF">ACFO3Q_03915</name>
</gene>